<dbReference type="Pfam" id="PF09983">
    <property type="entry name" value="JetD_C"/>
    <property type="match status" value="1"/>
</dbReference>
<accession>A0A9X2IS51</accession>
<dbReference type="Proteomes" id="UP001139179">
    <property type="component" value="Unassembled WGS sequence"/>
</dbReference>
<reference evidence="2" key="1">
    <citation type="submission" date="2022-05" db="EMBL/GenBank/DDBJ databases">
        <title>Comparative Genomics of Spacecraft Associated Microbes.</title>
        <authorList>
            <person name="Tran M.T."/>
            <person name="Wright A."/>
            <person name="Seuylemezian A."/>
            <person name="Eisen J."/>
            <person name="Coil D."/>
        </authorList>
    </citation>
    <scope>NUCLEOTIDE SEQUENCE</scope>
    <source>
        <strain evidence="2">214.1.1</strain>
    </source>
</reference>
<name>A0A9X2IS51_9BACI</name>
<protein>
    <submittedName>
        <fullName evidence="2">DUF2220 domain-containing protein</fullName>
    </submittedName>
</protein>
<sequence length="338" mass="39357">MRNKLLSTLELAKKSTIPLSELEEAVDTRNTYDDFAATVQTLIDEGFLAAVKSHGVNWKGLPNRFRIQKGKLKQPLIEDIQEVQFKVHPVIDLRPYFSSSKKKWMEDKPAILKIDQYLSKNGLPAAYANSSERSYEIMKDEKWIDEKGGRVLLEKINIFDKLKIMKTPDPLMFALHPNELLANKRDHKHFIVENKATYSSLVDSLTKTHFTTLIYGSGWKIASSLGQLSLQLGLTDREIQHDFYYFGDLDYEGIRIFYHLYEKYNVKLATGFYESLLRKPFYKGKGTQTRNEAAVQHFLQYFRKADQKKIAAMFQENGYYPQEALTKEELHHIWRNSL</sequence>
<dbReference type="EMBL" id="JAMBOL010000030">
    <property type="protein sequence ID" value="MCM3716183.1"/>
    <property type="molecule type" value="Genomic_DNA"/>
</dbReference>
<feature type="domain" description="Wadjet protein JetD C-terminal" evidence="1">
    <location>
        <begin position="186"/>
        <end position="292"/>
    </location>
</feature>
<comment type="caution">
    <text evidence="2">The sequence shown here is derived from an EMBL/GenBank/DDBJ whole genome shotgun (WGS) entry which is preliminary data.</text>
</comment>
<proteinExistence type="predicted"/>
<dbReference type="InterPro" id="IPR024534">
    <property type="entry name" value="JetD_C"/>
</dbReference>
<evidence type="ECO:0000313" key="2">
    <source>
        <dbReference type="EMBL" id="MCM3716183.1"/>
    </source>
</evidence>
<organism evidence="2 3">
    <name type="scientific">Halalkalibacter oceani</name>
    <dbReference type="NCBI Taxonomy" id="1653776"/>
    <lineage>
        <taxon>Bacteria</taxon>
        <taxon>Bacillati</taxon>
        <taxon>Bacillota</taxon>
        <taxon>Bacilli</taxon>
        <taxon>Bacillales</taxon>
        <taxon>Bacillaceae</taxon>
        <taxon>Halalkalibacter</taxon>
    </lineage>
</organism>
<dbReference type="RefSeq" id="WP_251224855.1">
    <property type="nucleotide sequence ID" value="NZ_JAMBOL010000030.1"/>
</dbReference>
<evidence type="ECO:0000259" key="1">
    <source>
        <dbReference type="Pfam" id="PF09983"/>
    </source>
</evidence>
<evidence type="ECO:0000313" key="3">
    <source>
        <dbReference type="Proteomes" id="UP001139179"/>
    </source>
</evidence>
<keyword evidence="3" id="KW-1185">Reference proteome</keyword>
<gene>
    <name evidence="2" type="ORF">M3202_19245</name>
</gene>
<dbReference type="AlphaFoldDB" id="A0A9X2IS51"/>